<organism evidence="2 3">
    <name type="scientific">Halteria grandinella</name>
    <dbReference type="NCBI Taxonomy" id="5974"/>
    <lineage>
        <taxon>Eukaryota</taxon>
        <taxon>Sar</taxon>
        <taxon>Alveolata</taxon>
        <taxon>Ciliophora</taxon>
        <taxon>Intramacronucleata</taxon>
        <taxon>Spirotrichea</taxon>
        <taxon>Stichotrichia</taxon>
        <taxon>Sporadotrichida</taxon>
        <taxon>Halteriidae</taxon>
        <taxon>Halteria</taxon>
    </lineage>
</organism>
<evidence type="ECO:0000313" key="3">
    <source>
        <dbReference type="Proteomes" id="UP000785679"/>
    </source>
</evidence>
<name>A0A8J8NQM4_HALGN</name>
<proteinExistence type="predicted"/>
<sequence length="435" mass="48917">MKRDLSQGSVNSIKSQVQTRSQKRKATNQSSAEERKESLERDEDSNHEEESQVREETKNRKATKGRKNKNPHRGQSKKVTEKPREHSPDESEEAQLETREIQADHFFHKGPPYSTKSQYREHYSQPDLQAQAVTEKVKITTTDDDGNDEINALLIEKVAEQQLPKAPKPTKPAKKGAKTSGATTHREKPHQNTSAVMAGKQVKVGAAGIPRMQSDMKKKASGRPQANKKTVRKGGIKDPQPVEVMGAEVKQVVSDKFEKYEYEDRYDLDRDLYGMFFGLLPKSLFDSQESDDLDEPFEFKTYGELLNMDAYRQALQDTLQDLRTGPLKVKDCANLTALLNGNEKEVIAQKALIQFAQRMQDIIQEMDSQFEASEAQVGFSKAVNLEAVKGQISKVKQGGSKVGKATPYFPKPTEPETRDTTTLPGLKQHEDIADI</sequence>
<dbReference type="AlphaFoldDB" id="A0A8J8NQM4"/>
<protein>
    <submittedName>
        <fullName evidence="2">Uncharacterized protein</fullName>
    </submittedName>
</protein>
<feature type="compositionally biased region" description="Basic and acidic residues" evidence="1">
    <location>
        <begin position="96"/>
        <end position="107"/>
    </location>
</feature>
<evidence type="ECO:0000313" key="2">
    <source>
        <dbReference type="EMBL" id="TNV78564.1"/>
    </source>
</evidence>
<feature type="compositionally biased region" description="Basic and acidic residues" evidence="1">
    <location>
        <begin position="78"/>
        <end position="89"/>
    </location>
</feature>
<evidence type="ECO:0000256" key="1">
    <source>
        <dbReference type="SAM" id="MobiDB-lite"/>
    </source>
</evidence>
<gene>
    <name evidence="2" type="ORF">FGO68_gene5940</name>
</gene>
<feature type="compositionally biased region" description="Basic and acidic residues" evidence="1">
    <location>
        <begin position="48"/>
        <end position="59"/>
    </location>
</feature>
<accession>A0A8J8NQM4</accession>
<dbReference type="EMBL" id="RRYP01010165">
    <property type="protein sequence ID" value="TNV78564.1"/>
    <property type="molecule type" value="Genomic_DNA"/>
</dbReference>
<feature type="region of interest" description="Disordered" evidence="1">
    <location>
        <begin position="396"/>
        <end position="435"/>
    </location>
</feature>
<dbReference type="Proteomes" id="UP000785679">
    <property type="component" value="Unassembled WGS sequence"/>
</dbReference>
<feature type="compositionally biased region" description="Polar residues" evidence="1">
    <location>
        <begin position="1"/>
        <end position="20"/>
    </location>
</feature>
<feature type="region of interest" description="Disordered" evidence="1">
    <location>
        <begin position="1"/>
        <end position="130"/>
    </location>
</feature>
<feature type="region of interest" description="Disordered" evidence="1">
    <location>
        <begin position="156"/>
        <end position="198"/>
    </location>
</feature>
<keyword evidence="3" id="KW-1185">Reference proteome</keyword>
<feature type="region of interest" description="Disordered" evidence="1">
    <location>
        <begin position="214"/>
        <end position="239"/>
    </location>
</feature>
<reference evidence="2" key="1">
    <citation type="submission" date="2019-06" db="EMBL/GenBank/DDBJ databases">
        <authorList>
            <person name="Zheng W."/>
        </authorList>
    </citation>
    <scope>NUCLEOTIDE SEQUENCE</scope>
    <source>
        <strain evidence="2">QDHG01</strain>
    </source>
</reference>
<comment type="caution">
    <text evidence="2">The sequence shown here is derived from an EMBL/GenBank/DDBJ whole genome shotgun (WGS) entry which is preliminary data.</text>
</comment>
<feature type="compositionally biased region" description="Basic residues" evidence="1">
    <location>
        <begin position="60"/>
        <end position="76"/>
    </location>
</feature>